<proteinExistence type="predicted"/>
<dbReference type="AlphaFoldDB" id="A9FAN3"/>
<protein>
    <submittedName>
        <fullName evidence="2">Membrane protein</fullName>
    </submittedName>
</protein>
<dbReference type="STRING" id="448385.sce7753"/>
<reference evidence="2 3" key="1">
    <citation type="journal article" date="2007" name="Nat. Biotechnol.">
        <title>Complete genome sequence of the myxobacterium Sorangium cellulosum.</title>
        <authorList>
            <person name="Schneiker S."/>
            <person name="Perlova O."/>
            <person name="Kaiser O."/>
            <person name="Gerth K."/>
            <person name="Alici A."/>
            <person name="Altmeyer M.O."/>
            <person name="Bartels D."/>
            <person name="Bekel T."/>
            <person name="Beyer S."/>
            <person name="Bode E."/>
            <person name="Bode H.B."/>
            <person name="Bolten C.J."/>
            <person name="Choudhuri J.V."/>
            <person name="Doss S."/>
            <person name="Elnakady Y.A."/>
            <person name="Frank B."/>
            <person name="Gaigalat L."/>
            <person name="Goesmann A."/>
            <person name="Groeger C."/>
            <person name="Gross F."/>
            <person name="Jelsbak L."/>
            <person name="Jelsbak L."/>
            <person name="Kalinowski J."/>
            <person name="Kegler C."/>
            <person name="Knauber T."/>
            <person name="Konietzny S."/>
            <person name="Kopp M."/>
            <person name="Krause L."/>
            <person name="Krug D."/>
            <person name="Linke B."/>
            <person name="Mahmud T."/>
            <person name="Martinez-Arias R."/>
            <person name="McHardy A.C."/>
            <person name="Merai M."/>
            <person name="Meyer F."/>
            <person name="Mormann S."/>
            <person name="Munoz-Dorado J."/>
            <person name="Perez J."/>
            <person name="Pradella S."/>
            <person name="Rachid S."/>
            <person name="Raddatz G."/>
            <person name="Rosenau F."/>
            <person name="Rueckert C."/>
            <person name="Sasse F."/>
            <person name="Scharfe M."/>
            <person name="Schuster S.C."/>
            <person name="Suen G."/>
            <person name="Treuner-Lange A."/>
            <person name="Velicer G.J."/>
            <person name="Vorholter F.-J."/>
            <person name="Weissman K.J."/>
            <person name="Welch R.D."/>
            <person name="Wenzel S.C."/>
            <person name="Whitworth D.E."/>
            <person name="Wilhelm S."/>
            <person name="Wittmann C."/>
            <person name="Bloecker H."/>
            <person name="Puehler A."/>
            <person name="Mueller R."/>
        </authorList>
    </citation>
    <scope>NUCLEOTIDE SEQUENCE [LARGE SCALE GENOMIC DNA]</scope>
    <source>
        <strain evidence="3">So ce56</strain>
    </source>
</reference>
<evidence type="ECO:0000313" key="3">
    <source>
        <dbReference type="Proteomes" id="UP000002139"/>
    </source>
</evidence>
<dbReference type="BioCyc" id="SCEL448385:SCE_RS39700-MONOMER"/>
<keyword evidence="1" id="KW-0732">Signal</keyword>
<sequence>MMQGRGRAPGRTGAFALAGVAAVAALAGACGPPEAIAPRPAAPLRETGRVAQSRAPKQDLRLIPAEAYLRTYLRLFGGLAPAELERRARGDDKAALFDTWGDYLAALGLPDHGLDLPRATQTNALMLAAFERLGIALCDRALEHDLKAKERVPIERRLIFAFDLPAQDPDEAAFAPRFDVLHRTFLSYPARLAPPDRQGKFFALYEGTVARHRAKGAAKSRFSPEEAGWAAVCYGLVRHPEFHLY</sequence>
<feature type="chain" id="PRO_5002738404" evidence="1">
    <location>
        <begin position="30"/>
        <end position="245"/>
    </location>
</feature>
<keyword evidence="3" id="KW-1185">Reference proteome</keyword>
<gene>
    <name evidence="2" type="ordered locus">sce7753</name>
</gene>
<evidence type="ECO:0000313" key="2">
    <source>
        <dbReference type="EMBL" id="CAN97922.1"/>
    </source>
</evidence>
<organism evidence="2 3">
    <name type="scientific">Sorangium cellulosum (strain So ce56)</name>
    <name type="common">Polyangium cellulosum (strain So ce56)</name>
    <dbReference type="NCBI Taxonomy" id="448385"/>
    <lineage>
        <taxon>Bacteria</taxon>
        <taxon>Pseudomonadati</taxon>
        <taxon>Myxococcota</taxon>
        <taxon>Polyangia</taxon>
        <taxon>Polyangiales</taxon>
        <taxon>Polyangiaceae</taxon>
        <taxon>Sorangium</taxon>
    </lineage>
</organism>
<dbReference type="Proteomes" id="UP000002139">
    <property type="component" value="Chromosome"/>
</dbReference>
<dbReference type="EMBL" id="AM746676">
    <property type="protein sequence ID" value="CAN97922.1"/>
    <property type="molecule type" value="Genomic_DNA"/>
</dbReference>
<dbReference type="HOGENOM" id="CLU_1133014_0_0_7"/>
<accession>A9FAN3</accession>
<name>A9FAN3_SORC5</name>
<dbReference type="KEGG" id="scl:sce7753"/>
<feature type="signal peptide" evidence="1">
    <location>
        <begin position="1"/>
        <end position="29"/>
    </location>
</feature>
<dbReference type="PROSITE" id="PS51257">
    <property type="entry name" value="PROKAR_LIPOPROTEIN"/>
    <property type="match status" value="1"/>
</dbReference>
<evidence type="ECO:0000256" key="1">
    <source>
        <dbReference type="SAM" id="SignalP"/>
    </source>
</evidence>